<evidence type="ECO:0000313" key="8">
    <source>
        <dbReference type="Proteomes" id="UP000186922"/>
    </source>
</evidence>
<dbReference type="PANTHER" id="PTHR28163:SF1">
    <property type="entry name" value="PROTEIN PET117 HOMOLOG, MITOCHONDRIAL"/>
    <property type="match status" value="1"/>
</dbReference>
<evidence type="ECO:0000313" key="7">
    <source>
        <dbReference type="EMBL" id="GAU98643.1"/>
    </source>
</evidence>
<sequence length="78" mass="8815">MSTTSKVTLGLAMAATTAIITYVHLSQRWDLEKIKAGVDRDIERQSYRKMVKSQRTNDEAMEEPKTTTTTTSNPRPAR</sequence>
<comment type="subcellular location">
    <subcellularLocation>
        <location evidence="1">Mitochondrion</location>
    </subcellularLocation>
</comment>
<dbReference type="InterPro" id="IPR031568">
    <property type="entry name" value="Pet117"/>
</dbReference>
<comment type="caution">
    <text evidence="7">The sequence shown here is derived from an EMBL/GenBank/DDBJ whole genome shotgun (WGS) entry which is preliminary data.</text>
</comment>
<feature type="compositionally biased region" description="Basic and acidic residues" evidence="5">
    <location>
        <begin position="55"/>
        <end position="65"/>
    </location>
</feature>
<dbReference type="GO" id="GO:0033617">
    <property type="term" value="P:mitochondrial respiratory chain complex IV assembly"/>
    <property type="evidence" value="ECO:0007669"/>
    <property type="project" value="TreeGrafter"/>
</dbReference>
<keyword evidence="8" id="KW-1185">Reference proteome</keyword>
<dbReference type="PANTHER" id="PTHR28163">
    <property type="entry name" value="PROTEIN PET117 HOMOLOG, MITOCHONDRIAL"/>
    <property type="match status" value="1"/>
</dbReference>
<gene>
    <name evidence="7" type="primary">RvY_09762-1</name>
    <name evidence="7" type="synonym">RvY_09762.1</name>
    <name evidence="7" type="ORF">RvY_09762</name>
</gene>
<comment type="similarity">
    <text evidence="2">Belongs to the PET117 family.</text>
</comment>
<dbReference type="Proteomes" id="UP000186922">
    <property type="component" value="Unassembled WGS sequence"/>
</dbReference>
<dbReference type="AlphaFoldDB" id="A0A1D1VIA5"/>
<evidence type="ECO:0000256" key="1">
    <source>
        <dbReference type="ARBA" id="ARBA00004173"/>
    </source>
</evidence>
<evidence type="ECO:0000256" key="6">
    <source>
        <dbReference type="SAM" id="Phobius"/>
    </source>
</evidence>
<protein>
    <submittedName>
        <fullName evidence="7">Uncharacterized protein</fullName>
    </submittedName>
</protein>
<proteinExistence type="inferred from homology"/>
<accession>A0A1D1VIA5</accession>
<keyword evidence="3" id="KW-0809">Transit peptide</keyword>
<keyword evidence="4" id="KW-0496">Mitochondrion</keyword>
<reference evidence="7 8" key="1">
    <citation type="journal article" date="2016" name="Nat. Commun.">
        <title>Extremotolerant tardigrade genome and improved radiotolerance of human cultured cells by tardigrade-unique protein.</title>
        <authorList>
            <person name="Hashimoto T."/>
            <person name="Horikawa D.D."/>
            <person name="Saito Y."/>
            <person name="Kuwahara H."/>
            <person name="Kozuka-Hata H."/>
            <person name="Shin-I T."/>
            <person name="Minakuchi Y."/>
            <person name="Ohishi K."/>
            <person name="Motoyama A."/>
            <person name="Aizu T."/>
            <person name="Enomoto A."/>
            <person name="Kondo K."/>
            <person name="Tanaka S."/>
            <person name="Hara Y."/>
            <person name="Koshikawa S."/>
            <person name="Sagara H."/>
            <person name="Miura T."/>
            <person name="Yokobori S."/>
            <person name="Miyagawa K."/>
            <person name="Suzuki Y."/>
            <person name="Kubo T."/>
            <person name="Oyama M."/>
            <person name="Kohara Y."/>
            <person name="Fujiyama A."/>
            <person name="Arakawa K."/>
            <person name="Katayama T."/>
            <person name="Toyoda A."/>
            <person name="Kunieda T."/>
        </authorList>
    </citation>
    <scope>NUCLEOTIDE SEQUENCE [LARGE SCALE GENOMIC DNA]</scope>
    <source>
        <strain evidence="7 8">YOKOZUNA-1</strain>
    </source>
</reference>
<evidence type="ECO:0000256" key="3">
    <source>
        <dbReference type="ARBA" id="ARBA00022946"/>
    </source>
</evidence>
<evidence type="ECO:0000256" key="4">
    <source>
        <dbReference type="ARBA" id="ARBA00023128"/>
    </source>
</evidence>
<name>A0A1D1VIA5_RAMVA</name>
<keyword evidence="6" id="KW-0812">Transmembrane</keyword>
<feature type="transmembrane region" description="Helical" evidence="6">
    <location>
        <begin position="6"/>
        <end position="25"/>
    </location>
</feature>
<dbReference type="Pfam" id="PF15786">
    <property type="entry name" value="PET117"/>
    <property type="match status" value="1"/>
</dbReference>
<evidence type="ECO:0000256" key="2">
    <source>
        <dbReference type="ARBA" id="ARBA00008197"/>
    </source>
</evidence>
<keyword evidence="6" id="KW-0472">Membrane</keyword>
<dbReference type="GO" id="GO:0005739">
    <property type="term" value="C:mitochondrion"/>
    <property type="evidence" value="ECO:0007669"/>
    <property type="project" value="UniProtKB-SubCell"/>
</dbReference>
<dbReference type="OrthoDB" id="76305at2759"/>
<feature type="region of interest" description="Disordered" evidence="5">
    <location>
        <begin position="49"/>
        <end position="78"/>
    </location>
</feature>
<evidence type="ECO:0000256" key="5">
    <source>
        <dbReference type="SAM" id="MobiDB-lite"/>
    </source>
</evidence>
<dbReference type="EMBL" id="BDGG01000004">
    <property type="protein sequence ID" value="GAU98643.1"/>
    <property type="molecule type" value="Genomic_DNA"/>
</dbReference>
<keyword evidence="6" id="KW-1133">Transmembrane helix</keyword>
<organism evidence="7 8">
    <name type="scientific">Ramazzottius varieornatus</name>
    <name type="common">Water bear</name>
    <name type="synonym">Tardigrade</name>
    <dbReference type="NCBI Taxonomy" id="947166"/>
    <lineage>
        <taxon>Eukaryota</taxon>
        <taxon>Metazoa</taxon>
        <taxon>Ecdysozoa</taxon>
        <taxon>Tardigrada</taxon>
        <taxon>Eutardigrada</taxon>
        <taxon>Parachela</taxon>
        <taxon>Hypsibioidea</taxon>
        <taxon>Ramazzottiidae</taxon>
        <taxon>Ramazzottius</taxon>
    </lineage>
</organism>